<reference evidence="1" key="1">
    <citation type="submission" date="2022-02" db="EMBL/GenBank/DDBJ databases">
        <title>Polaribacter sp. MSW13, isolated from seawater.</title>
        <authorList>
            <person name="Kristyanto S."/>
            <person name="Jung J."/>
            <person name="Jeon C.O."/>
        </authorList>
    </citation>
    <scope>NUCLEOTIDE SEQUENCE</scope>
    <source>
        <strain evidence="1">MSW13</strain>
    </source>
</reference>
<organism evidence="1 2">
    <name type="scientific">Polaribacter marinus</name>
    <dbReference type="NCBI Taxonomy" id="2916838"/>
    <lineage>
        <taxon>Bacteria</taxon>
        <taxon>Pseudomonadati</taxon>
        <taxon>Bacteroidota</taxon>
        <taxon>Flavobacteriia</taxon>
        <taxon>Flavobacteriales</taxon>
        <taxon>Flavobacteriaceae</taxon>
    </lineage>
</organism>
<gene>
    <name evidence="1" type="ORF">MC378_10455</name>
</gene>
<protein>
    <submittedName>
        <fullName evidence="1">Uncharacterized protein</fullName>
    </submittedName>
</protein>
<sequence length="72" mass="7481">MAAITKEELAAGLLAIRNQYSDDPNVDIATARENIANQEAQLISDFVIGRTTNVTGTSVSGGTVTGTGTIQE</sequence>
<comment type="caution">
    <text evidence="1">The sequence shown here is derived from an EMBL/GenBank/DDBJ whole genome shotgun (WGS) entry which is preliminary data.</text>
</comment>
<dbReference type="Proteomes" id="UP001139369">
    <property type="component" value="Unassembled WGS sequence"/>
</dbReference>
<proteinExistence type="predicted"/>
<dbReference type="AlphaFoldDB" id="A0A9X2AN62"/>
<keyword evidence="2" id="KW-1185">Reference proteome</keyword>
<evidence type="ECO:0000313" key="1">
    <source>
        <dbReference type="EMBL" id="MCI2229589.1"/>
    </source>
</evidence>
<evidence type="ECO:0000313" key="2">
    <source>
        <dbReference type="Proteomes" id="UP001139369"/>
    </source>
</evidence>
<accession>A0A9X2AN62</accession>
<dbReference type="EMBL" id="JAKQYM010000007">
    <property type="protein sequence ID" value="MCI2229589.1"/>
    <property type="molecule type" value="Genomic_DNA"/>
</dbReference>
<name>A0A9X2AN62_9FLAO</name>
<dbReference type="RefSeq" id="WP_242178715.1">
    <property type="nucleotide sequence ID" value="NZ_JAKQYM010000007.1"/>
</dbReference>